<sequence>MLFYSLLVSALTLAFLVACSKNSARSEEPGAGPGDGSGRRHPGEASSTSPRLYPPTHPEQPCPPTPRPPGSDPRLQLVSGAIALLVQVLAIARWTQVSSRAQETRGLLNMGSVVVLEAVLLVVLPAAAPEFYSRHCQLLLGLTRLAYFSLPLLRDPDDVQSVLQGEPSGSRWFGGAADLFSLTLAARGLALLLGPLVCPLPLLPHLALAAFAVERCRTTPYMCAQPMLQHPTWRRRIRLAHSAMDGLLLMVPKREGGNEGGVGDDGWQQALDCRVFVTFYQLLLGVVLPTLVLASLQGFLLSAMVTPGRQTAVQDPCPVPQQLQAPGQEAGQPQQHPHHRQAQQQRTDQQQQQQQQGEAASVRQGGSGGGRSLRRRCWSSVRWLSDELEGGVRHLAEMLTCRAGPPLLAVTGWWALLTLCWVAAKLLEQPSWRQEASTSALAGSGS</sequence>
<reference evidence="4" key="2">
    <citation type="submission" date="2020-11" db="EMBL/GenBank/DDBJ databases">
        <authorList>
            <person name="Cecchin M."/>
            <person name="Marcolungo L."/>
            <person name="Rossato M."/>
            <person name="Girolomoni L."/>
            <person name="Cosentino E."/>
            <person name="Cuine S."/>
            <person name="Li-Beisson Y."/>
            <person name="Delledonne M."/>
            <person name="Ballottari M."/>
        </authorList>
    </citation>
    <scope>NUCLEOTIDE SEQUENCE</scope>
    <source>
        <strain evidence="4">211/11P</strain>
        <tissue evidence="4">Whole cell</tissue>
    </source>
</reference>
<feature type="transmembrane region" description="Helical" evidence="2">
    <location>
        <begin position="107"/>
        <end position="128"/>
    </location>
</feature>
<evidence type="ECO:0000313" key="5">
    <source>
        <dbReference type="Proteomes" id="UP001055712"/>
    </source>
</evidence>
<keyword evidence="2" id="KW-0472">Membrane</keyword>
<feature type="region of interest" description="Disordered" evidence="1">
    <location>
        <begin position="24"/>
        <end position="73"/>
    </location>
</feature>
<comment type="caution">
    <text evidence="4">The sequence shown here is derived from an EMBL/GenBank/DDBJ whole genome shotgun (WGS) entry which is preliminary data.</text>
</comment>
<accession>A0A9D4YUJ1</accession>
<feature type="chain" id="PRO_5038360772" evidence="3">
    <location>
        <begin position="27"/>
        <end position="446"/>
    </location>
</feature>
<proteinExistence type="predicted"/>
<evidence type="ECO:0000256" key="1">
    <source>
        <dbReference type="SAM" id="MobiDB-lite"/>
    </source>
</evidence>
<keyword evidence="2" id="KW-1133">Transmembrane helix</keyword>
<keyword evidence="3" id="KW-0732">Signal</keyword>
<dbReference type="AlphaFoldDB" id="A0A9D4YUJ1"/>
<feature type="region of interest" description="Disordered" evidence="1">
    <location>
        <begin position="310"/>
        <end position="373"/>
    </location>
</feature>
<keyword evidence="5" id="KW-1185">Reference proteome</keyword>
<keyword evidence="2" id="KW-0812">Transmembrane</keyword>
<reference evidence="4" key="1">
    <citation type="journal article" date="2019" name="Plant J.">
        <title>Chlorella vulgaris genome assembly and annotation reveals the molecular basis for metabolic acclimation to high light conditions.</title>
        <authorList>
            <person name="Cecchin M."/>
            <person name="Marcolungo L."/>
            <person name="Rossato M."/>
            <person name="Girolomoni L."/>
            <person name="Cosentino E."/>
            <person name="Cuine S."/>
            <person name="Li-Beisson Y."/>
            <person name="Delledonne M."/>
            <person name="Ballottari M."/>
        </authorList>
    </citation>
    <scope>NUCLEOTIDE SEQUENCE</scope>
    <source>
        <strain evidence="4">211/11P</strain>
    </source>
</reference>
<dbReference type="Proteomes" id="UP001055712">
    <property type="component" value="Unassembled WGS sequence"/>
</dbReference>
<evidence type="ECO:0000256" key="2">
    <source>
        <dbReference type="SAM" id="Phobius"/>
    </source>
</evidence>
<evidence type="ECO:0000256" key="3">
    <source>
        <dbReference type="SAM" id="SignalP"/>
    </source>
</evidence>
<feature type="transmembrane region" description="Helical" evidence="2">
    <location>
        <begin position="279"/>
        <end position="301"/>
    </location>
</feature>
<feature type="compositionally biased region" description="Pro residues" evidence="1">
    <location>
        <begin position="52"/>
        <end position="71"/>
    </location>
</feature>
<protein>
    <submittedName>
        <fullName evidence="4">Uncharacterized protein</fullName>
    </submittedName>
</protein>
<gene>
    <name evidence="4" type="ORF">D9Q98_006791</name>
</gene>
<feature type="transmembrane region" description="Helical" evidence="2">
    <location>
        <begin position="75"/>
        <end position="95"/>
    </location>
</feature>
<feature type="signal peptide" evidence="3">
    <location>
        <begin position="1"/>
        <end position="26"/>
    </location>
</feature>
<evidence type="ECO:0000313" key="4">
    <source>
        <dbReference type="EMBL" id="KAI3426845.1"/>
    </source>
</evidence>
<organism evidence="4 5">
    <name type="scientific">Chlorella vulgaris</name>
    <name type="common">Green alga</name>
    <dbReference type="NCBI Taxonomy" id="3077"/>
    <lineage>
        <taxon>Eukaryota</taxon>
        <taxon>Viridiplantae</taxon>
        <taxon>Chlorophyta</taxon>
        <taxon>core chlorophytes</taxon>
        <taxon>Trebouxiophyceae</taxon>
        <taxon>Chlorellales</taxon>
        <taxon>Chlorellaceae</taxon>
        <taxon>Chlorella clade</taxon>
        <taxon>Chlorella</taxon>
    </lineage>
</organism>
<name>A0A9D4YUJ1_CHLVU</name>
<dbReference type="EMBL" id="SIDB01000010">
    <property type="protein sequence ID" value="KAI3426845.1"/>
    <property type="molecule type" value="Genomic_DNA"/>
</dbReference>
<feature type="compositionally biased region" description="Low complexity" evidence="1">
    <location>
        <begin position="342"/>
        <end position="364"/>
    </location>
</feature>
<dbReference type="OrthoDB" id="10651934at2759"/>
<feature type="compositionally biased region" description="Low complexity" evidence="1">
    <location>
        <begin position="320"/>
        <end position="335"/>
    </location>
</feature>